<keyword evidence="2" id="KW-1133">Transmembrane helix</keyword>
<keyword evidence="4" id="KW-1185">Reference proteome</keyword>
<proteinExistence type="predicted"/>
<organism evidence="3 4">
    <name type="scientific">Boletus edulis BED1</name>
    <dbReference type="NCBI Taxonomy" id="1328754"/>
    <lineage>
        <taxon>Eukaryota</taxon>
        <taxon>Fungi</taxon>
        <taxon>Dikarya</taxon>
        <taxon>Basidiomycota</taxon>
        <taxon>Agaricomycotina</taxon>
        <taxon>Agaricomycetes</taxon>
        <taxon>Agaricomycetidae</taxon>
        <taxon>Boletales</taxon>
        <taxon>Boletineae</taxon>
        <taxon>Boletaceae</taxon>
        <taxon>Boletoideae</taxon>
        <taxon>Boletus</taxon>
    </lineage>
</organism>
<reference evidence="3" key="1">
    <citation type="submission" date="2019-10" db="EMBL/GenBank/DDBJ databases">
        <authorList>
            <consortium name="DOE Joint Genome Institute"/>
            <person name="Kuo A."/>
            <person name="Miyauchi S."/>
            <person name="Kiss E."/>
            <person name="Drula E."/>
            <person name="Kohler A."/>
            <person name="Sanchez-Garcia M."/>
            <person name="Andreopoulos B."/>
            <person name="Barry K.W."/>
            <person name="Bonito G."/>
            <person name="Buee M."/>
            <person name="Carver A."/>
            <person name="Chen C."/>
            <person name="Cichocki N."/>
            <person name="Clum A."/>
            <person name="Culley D."/>
            <person name="Crous P.W."/>
            <person name="Fauchery L."/>
            <person name="Girlanda M."/>
            <person name="Hayes R."/>
            <person name="Keri Z."/>
            <person name="LaButti K."/>
            <person name="Lipzen A."/>
            <person name="Lombard V."/>
            <person name="Magnuson J."/>
            <person name="Maillard F."/>
            <person name="Morin E."/>
            <person name="Murat C."/>
            <person name="Nolan M."/>
            <person name="Ohm R."/>
            <person name="Pangilinan J."/>
            <person name="Pereira M."/>
            <person name="Perotto S."/>
            <person name="Peter M."/>
            <person name="Riley R."/>
            <person name="Sitrit Y."/>
            <person name="Stielow B."/>
            <person name="Szollosi G."/>
            <person name="Zifcakova L."/>
            <person name="Stursova M."/>
            <person name="Spatafora J.W."/>
            <person name="Tedersoo L."/>
            <person name="Vaario L.-M."/>
            <person name="Yamada A."/>
            <person name="Yan M."/>
            <person name="Wang P."/>
            <person name="Xu J."/>
            <person name="Bruns T."/>
            <person name="Baldrian P."/>
            <person name="Vilgalys R."/>
            <person name="Henrissat B."/>
            <person name="Grigoriev I.V."/>
            <person name="Hibbett D."/>
            <person name="Nagy L.G."/>
            <person name="Martin F.M."/>
        </authorList>
    </citation>
    <scope>NUCLEOTIDE SEQUENCE</scope>
    <source>
        <strain evidence="3">BED1</strain>
    </source>
</reference>
<comment type="caution">
    <text evidence="3">The sequence shown here is derived from an EMBL/GenBank/DDBJ whole genome shotgun (WGS) entry which is preliminary data.</text>
</comment>
<evidence type="ECO:0000313" key="3">
    <source>
        <dbReference type="EMBL" id="KAF8447220.1"/>
    </source>
</evidence>
<name>A0AAD4GJ44_BOLED</name>
<keyword evidence="2" id="KW-0472">Membrane</keyword>
<dbReference type="EMBL" id="WHUW01000004">
    <property type="protein sequence ID" value="KAF8447220.1"/>
    <property type="molecule type" value="Genomic_DNA"/>
</dbReference>
<reference evidence="3" key="2">
    <citation type="journal article" date="2020" name="Nat. Commun.">
        <title>Large-scale genome sequencing of mycorrhizal fungi provides insights into the early evolution of symbiotic traits.</title>
        <authorList>
            <person name="Miyauchi S."/>
            <person name="Kiss E."/>
            <person name="Kuo A."/>
            <person name="Drula E."/>
            <person name="Kohler A."/>
            <person name="Sanchez-Garcia M."/>
            <person name="Morin E."/>
            <person name="Andreopoulos B."/>
            <person name="Barry K.W."/>
            <person name="Bonito G."/>
            <person name="Buee M."/>
            <person name="Carver A."/>
            <person name="Chen C."/>
            <person name="Cichocki N."/>
            <person name="Clum A."/>
            <person name="Culley D."/>
            <person name="Crous P.W."/>
            <person name="Fauchery L."/>
            <person name="Girlanda M."/>
            <person name="Hayes R.D."/>
            <person name="Keri Z."/>
            <person name="LaButti K."/>
            <person name="Lipzen A."/>
            <person name="Lombard V."/>
            <person name="Magnuson J."/>
            <person name="Maillard F."/>
            <person name="Murat C."/>
            <person name="Nolan M."/>
            <person name="Ohm R.A."/>
            <person name="Pangilinan J."/>
            <person name="Pereira M.F."/>
            <person name="Perotto S."/>
            <person name="Peter M."/>
            <person name="Pfister S."/>
            <person name="Riley R."/>
            <person name="Sitrit Y."/>
            <person name="Stielow J.B."/>
            <person name="Szollosi G."/>
            <person name="Zifcakova L."/>
            <person name="Stursova M."/>
            <person name="Spatafora J.W."/>
            <person name="Tedersoo L."/>
            <person name="Vaario L.M."/>
            <person name="Yamada A."/>
            <person name="Yan M."/>
            <person name="Wang P."/>
            <person name="Xu J."/>
            <person name="Bruns T."/>
            <person name="Baldrian P."/>
            <person name="Vilgalys R."/>
            <person name="Dunand C."/>
            <person name="Henrissat B."/>
            <person name="Grigoriev I.V."/>
            <person name="Hibbett D."/>
            <person name="Nagy L.G."/>
            <person name="Martin F.M."/>
        </authorList>
    </citation>
    <scope>NUCLEOTIDE SEQUENCE</scope>
    <source>
        <strain evidence="3">BED1</strain>
    </source>
</reference>
<evidence type="ECO:0000313" key="4">
    <source>
        <dbReference type="Proteomes" id="UP001194468"/>
    </source>
</evidence>
<evidence type="ECO:0000256" key="2">
    <source>
        <dbReference type="SAM" id="Phobius"/>
    </source>
</evidence>
<feature type="transmembrane region" description="Helical" evidence="2">
    <location>
        <begin position="53"/>
        <end position="78"/>
    </location>
</feature>
<keyword evidence="2" id="KW-0812">Transmembrane</keyword>
<sequence>MLFDYLIYSTDANITTTSISTFISTATGSSANPSSSLSPTSPVMSGTSSGPNIGAIVGGAVGGISAVAIVVVSLLCYWRYKRRVGGQYHVAEATDMLAPFDSPWTTPTPFDVNALPMHQTPVGLPPTQLGLGGKTRRVTSVTVQPLVPPSSTTPPSASGASNNVTTLVEEIGMLRSEVARLRTRQDRERDLAEVGSVAPPDYFAS</sequence>
<feature type="region of interest" description="Disordered" evidence="1">
    <location>
        <begin position="184"/>
        <end position="205"/>
    </location>
</feature>
<evidence type="ECO:0000256" key="1">
    <source>
        <dbReference type="SAM" id="MobiDB-lite"/>
    </source>
</evidence>
<gene>
    <name evidence="3" type="ORF">L210DRAFT_2784554</name>
</gene>
<dbReference type="Proteomes" id="UP001194468">
    <property type="component" value="Unassembled WGS sequence"/>
</dbReference>
<protein>
    <submittedName>
        <fullName evidence="3">Uncharacterized protein</fullName>
    </submittedName>
</protein>
<dbReference type="AlphaFoldDB" id="A0AAD4GJ44"/>
<accession>A0AAD4GJ44</accession>